<gene>
    <name evidence="3" type="ORF">TWF506_002460</name>
</gene>
<evidence type="ECO:0000256" key="1">
    <source>
        <dbReference type="SAM" id="MobiDB-lite"/>
    </source>
</evidence>
<keyword evidence="4" id="KW-1185">Reference proteome</keyword>
<dbReference type="Proteomes" id="UP001307849">
    <property type="component" value="Unassembled WGS sequence"/>
</dbReference>
<evidence type="ECO:0000313" key="4">
    <source>
        <dbReference type="Proteomes" id="UP001307849"/>
    </source>
</evidence>
<comment type="caution">
    <text evidence="3">The sequence shown here is derived from an EMBL/GenBank/DDBJ whole genome shotgun (WGS) entry which is preliminary data.</text>
</comment>
<evidence type="ECO:0000313" key="3">
    <source>
        <dbReference type="EMBL" id="KAK6504256.1"/>
    </source>
</evidence>
<evidence type="ECO:0000256" key="2">
    <source>
        <dbReference type="SAM" id="SignalP"/>
    </source>
</evidence>
<sequence>MRSAVILLATAAAVYAQSPLIEEYQRRYDFWLNPPSNCSTGSSGCVATKCGTGQCQFGKTCGTWAGMANTCCEARHAGKVGECTEYEDVLERFNLRSGGDPAILTAAGTPCADDQVFIVSDQVDRTRTYCCPFGRDGVISVDYGEFLNNLTIVGVRCIPPVKAATGGGSGDTPSTTTGGSGAPARTSTGATGSSTPNSANTIRNIFALAPIALMALAAL</sequence>
<proteinExistence type="predicted"/>
<dbReference type="EMBL" id="JAVHJM010000010">
    <property type="protein sequence ID" value="KAK6504256.1"/>
    <property type="molecule type" value="Genomic_DNA"/>
</dbReference>
<keyword evidence="2" id="KW-0732">Signal</keyword>
<reference evidence="3 4" key="1">
    <citation type="submission" date="2019-10" db="EMBL/GenBank/DDBJ databases">
        <authorList>
            <person name="Palmer J.M."/>
        </authorList>
    </citation>
    <scope>NUCLEOTIDE SEQUENCE [LARGE SCALE GENOMIC DNA]</scope>
    <source>
        <strain evidence="3 4">TWF506</strain>
    </source>
</reference>
<feature type="compositionally biased region" description="Low complexity" evidence="1">
    <location>
        <begin position="171"/>
        <end position="196"/>
    </location>
</feature>
<dbReference type="AlphaFoldDB" id="A0AAN8NF25"/>
<feature type="signal peptide" evidence="2">
    <location>
        <begin position="1"/>
        <end position="16"/>
    </location>
</feature>
<accession>A0AAN8NF25</accession>
<feature type="region of interest" description="Disordered" evidence="1">
    <location>
        <begin position="164"/>
        <end position="196"/>
    </location>
</feature>
<organism evidence="3 4">
    <name type="scientific">Arthrobotrys conoides</name>
    <dbReference type="NCBI Taxonomy" id="74498"/>
    <lineage>
        <taxon>Eukaryota</taxon>
        <taxon>Fungi</taxon>
        <taxon>Dikarya</taxon>
        <taxon>Ascomycota</taxon>
        <taxon>Pezizomycotina</taxon>
        <taxon>Orbiliomycetes</taxon>
        <taxon>Orbiliales</taxon>
        <taxon>Orbiliaceae</taxon>
        <taxon>Arthrobotrys</taxon>
    </lineage>
</organism>
<evidence type="ECO:0008006" key="5">
    <source>
        <dbReference type="Google" id="ProtNLM"/>
    </source>
</evidence>
<feature type="chain" id="PRO_5042889313" description="Secreted protein" evidence="2">
    <location>
        <begin position="17"/>
        <end position="219"/>
    </location>
</feature>
<name>A0AAN8NF25_9PEZI</name>
<protein>
    <recommendedName>
        <fullName evidence="5">Secreted protein</fullName>
    </recommendedName>
</protein>